<dbReference type="PANTHER" id="PTHR13261:SF0">
    <property type="entry name" value="BRCA2 AND CDKN1A-INTERACTING PROTEIN"/>
    <property type="match status" value="1"/>
</dbReference>
<keyword evidence="5" id="KW-1185">Reference proteome</keyword>
<reference evidence="4" key="1">
    <citation type="submission" date="2021-11" db="EMBL/GenBank/DDBJ databases">
        <authorList>
            <person name="Herlambang A."/>
            <person name="Guo Y."/>
            <person name="Takashima Y."/>
            <person name="Nishizawa T."/>
        </authorList>
    </citation>
    <scope>NUCLEOTIDE SEQUENCE</scope>
    <source>
        <strain evidence="4">E1425</strain>
    </source>
</reference>
<comment type="caution">
    <text evidence="4">The sequence shown here is derived from an EMBL/GenBank/DDBJ whole genome shotgun (WGS) entry which is preliminary data.</text>
</comment>
<feature type="compositionally biased region" description="Acidic residues" evidence="3">
    <location>
        <begin position="9"/>
        <end position="29"/>
    </location>
</feature>
<feature type="region of interest" description="Disordered" evidence="3">
    <location>
        <begin position="109"/>
        <end position="131"/>
    </location>
</feature>
<dbReference type="AlphaFoldDB" id="A0A9P3HJK6"/>
<keyword evidence="2" id="KW-0539">Nucleus</keyword>
<keyword evidence="2" id="KW-0653">Protein transport</keyword>
<dbReference type="PIRSF" id="PIRSF028983">
    <property type="entry name" value="BCP1"/>
    <property type="match status" value="1"/>
</dbReference>
<dbReference type="GO" id="GO:0015031">
    <property type="term" value="P:protein transport"/>
    <property type="evidence" value="ECO:0007669"/>
    <property type="project" value="UniProtKB-KW"/>
</dbReference>
<evidence type="ECO:0000256" key="3">
    <source>
        <dbReference type="SAM" id="MobiDB-lite"/>
    </source>
</evidence>
<feature type="compositionally biased region" description="Low complexity" evidence="3">
    <location>
        <begin position="114"/>
        <end position="127"/>
    </location>
</feature>
<evidence type="ECO:0000256" key="1">
    <source>
        <dbReference type="ARBA" id="ARBA00006781"/>
    </source>
</evidence>
<sequence>MSKRKADEKAEDVEMASHGEEDDDSGSDGEDIINVDFEFFDPKEIDFHAVKNLLNQYFASDAILFALSELSELVIAQSNVGTTIKVNGVDSDPYSLLTVLNMNQHLHHIHPTPASNAEATGSSSSAATPKPSQVMTQIRDYVFTKSKQNEKLHAKLRELLSAGSKKEVGLILSDRFINMPVETAPPMWRMLLEEVKWAVDEGLPFNFEYYLLMAPTYHEVAPKIDLDEETPKPSKKKTKTAEPATFFFHPEEEMLQQYAEFTQDFKLTTPPTVAESKNTFEDYGIAPARRMMLIHKSKIPEVVKLMTENSQW</sequence>
<evidence type="ECO:0000313" key="4">
    <source>
        <dbReference type="EMBL" id="GJJ77713.1"/>
    </source>
</evidence>
<dbReference type="Pfam" id="PF13862">
    <property type="entry name" value="BCCIP"/>
    <property type="match status" value="2"/>
</dbReference>
<gene>
    <name evidence="4" type="ORF">EMPS_10072</name>
</gene>
<dbReference type="PANTHER" id="PTHR13261">
    <property type="entry name" value="BRCA2 AND CDKN1A INTERACTING PROTEIN"/>
    <property type="match status" value="1"/>
</dbReference>
<evidence type="ECO:0000313" key="5">
    <source>
        <dbReference type="Proteomes" id="UP000827284"/>
    </source>
</evidence>
<protein>
    <recommendedName>
        <fullName evidence="2">Protein BCP1</fullName>
    </recommendedName>
</protein>
<organism evidence="4 5">
    <name type="scientific">Entomortierella parvispora</name>
    <dbReference type="NCBI Taxonomy" id="205924"/>
    <lineage>
        <taxon>Eukaryota</taxon>
        <taxon>Fungi</taxon>
        <taxon>Fungi incertae sedis</taxon>
        <taxon>Mucoromycota</taxon>
        <taxon>Mortierellomycotina</taxon>
        <taxon>Mortierellomycetes</taxon>
        <taxon>Mortierellales</taxon>
        <taxon>Mortierellaceae</taxon>
        <taxon>Entomortierella</taxon>
    </lineage>
</organism>
<dbReference type="OrthoDB" id="27543at2759"/>
<comment type="function">
    <text evidence="2">Involved in nuclear export, actin cytoskeleton organization and vesicular transport.</text>
</comment>
<reference evidence="4" key="2">
    <citation type="journal article" date="2022" name="Microbiol. Resour. Announc.">
        <title>Whole-Genome Sequence of Entomortierella parvispora E1425, a Mucoromycotan Fungus Associated with Burkholderiaceae-Related Endosymbiotic Bacteria.</title>
        <authorList>
            <person name="Herlambang A."/>
            <person name="Guo Y."/>
            <person name="Takashima Y."/>
            <person name="Narisawa K."/>
            <person name="Ohta H."/>
            <person name="Nishizawa T."/>
        </authorList>
    </citation>
    <scope>NUCLEOTIDE SEQUENCE</scope>
    <source>
        <strain evidence="4">E1425</strain>
    </source>
</reference>
<dbReference type="EMBL" id="BQFW01000014">
    <property type="protein sequence ID" value="GJJ77713.1"/>
    <property type="molecule type" value="Genomic_DNA"/>
</dbReference>
<keyword evidence="2" id="KW-0813">Transport</keyword>
<name>A0A9P3HJK6_9FUNG</name>
<dbReference type="GO" id="GO:0005634">
    <property type="term" value="C:nucleus"/>
    <property type="evidence" value="ECO:0007669"/>
    <property type="project" value="UniProtKB-SubCell"/>
</dbReference>
<evidence type="ECO:0000256" key="2">
    <source>
        <dbReference type="PIRNR" id="PIRNR028983"/>
    </source>
</evidence>
<dbReference type="Proteomes" id="UP000827284">
    <property type="component" value="Unassembled WGS sequence"/>
</dbReference>
<comment type="subcellular location">
    <subcellularLocation>
        <location evidence="2">Nucleus</location>
    </subcellularLocation>
</comment>
<accession>A0A9P3HJK6</accession>
<dbReference type="InterPro" id="IPR025602">
    <property type="entry name" value="BCP1_family"/>
</dbReference>
<comment type="similarity">
    <text evidence="1 2">Belongs to the BCP1 family.</text>
</comment>
<feature type="region of interest" description="Disordered" evidence="3">
    <location>
        <begin position="1"/>
        <end position="29"/>
    </location>
</feature>
<proteinExistence type="inferred from homology"/>